<comment type="caution">
    <text evidence="10">The sequence shown here is derived from an EMBL/GenBank/DDBJ whole genome shotgun (WGS) entry which is preliminary data.</text>
</comment>
<feature type="transmembrane region" description="Helical" evidence="8">
    <location>
        <begin position="108"/>
        <end position="130"/>
    </location>
</feature>
<evidence type="ECO:0000256" key="8">
    <source>
        <dbReference type="RuleBase" id="RU362088"/>
    </source>
</evidence>
<dbReference type="NCBIfam" id="TIGR00820">
    <property type="entry name" value="zip"/>
    <property type="match status" value="1"/>
</dbReference>
<comment type="subcellular location">
    <subcellularLocation>
        <location evidence="1 8">Membrane</location>
        <topology evidence="1 8">Multi-pass membrane protein</topology>
    </subcellularLocation>
</comment>
<comment type="similarity">
    <text evidence="2 8">Belongs to the ZIP transporter (TC 2.A.5) family.</text>
</comment>
<dbReference type="Proteomes" id="UP001527925">
    <property type="component" value="Unassembled WGS sequence"/>
</dbReference>
<evidence type="ECO:0000256" key="6">
    <source>
        <dbReference type="ARBA" id="ARBA00023065"/>
    </source>
</evidence>
<reference evidence="10 12" key="1">
    <citation type="submission" date="2023-09" db="EMBL/GenBank/DDBJ databases">
        <title>Pangenome analysis of Batrachochytrium dendrobatidis and related Chytrids.</title>
        <authorList>
            <person name="Yacoub M.N."/>
            <person name="Stajich J.E."/>
            <person name="James T.Y."/>
        </authorList>
    </citation>
    <scope>NUCLEOTIDE SEQUENCE [LARGE SCALE GENOMIC DNA]</scope>
    <source>
        <strain evidence="10 12">JEL0888</strain>
    </source>
</reference>
<feature type="transmembrane region" description="Helical" evidence="8">
    <location>
        <begin position="262"/>
        <end position="286"/>
    </location>
</feature>
<dbReference type="InterPro" id="IPR004698">
    <property type="entry name" value="Zn/Fe_permease_fun/pln"/>
</dbReference>
<dbReference type="EMBL" id="JADGIZ020000129">
    <property type="protein sequence ID" value="KAL2911267.1"/>
    <property type="molecule type" value="Genomic_DNA"/>
</dbReference>
<keyword evidence="7 8" id="KW-0472">Membrane</keyword>
<evidence type="ECO:0000256" key="9">
    <source>
        <dbReference type="SAM" id="MobiDB-lite"/>
    </source>
</evidence>
<comment type="caution">
    <text evidence="8">Lacks conserved residue(s) required for the propagation of feature annotation.</text>
</comment>
<evidence type="ECO:0000256" key="3">
    <source>
        <dbReference type="ARBA" id="ARBA00022448"/>
    </source>
</evidence>
<dbReference type="EMBL" id="JADGIZ020000129">
    <property type="protein sequence ID" value="KAL2911262.1"/>
    <property type="molecule type" value="Genomic_DNA"/>
</dbReference>
<dbReference type="InterPro" id="IPR003689">
    <property type="entry name" value="ZIP"/>
</dbReference>
<evidence type="ECO:0000313" key="10">
    <source>
        <dbReference type="EMBL" id="KAL2911262.1"/>
    </source>
</evidence>
<keyword evidence="4 8" id="KW-0812">Transmembrane</keyword>
<keyword evidence="3 8" id="KW-0813">Transport</keyword>
<evidence type="ECO:0000256" key="4">
    <source>
        <dbReference type="ARBA" id="ARBA00022692"/>
    </source>
</evidence>
<gene>
    <name evidence="10" type="ORF">HK105_209270</name>
    <name evidence="11" type="ORF">HK105_209275</name>
</gene>
<evidence type="ECO:0000313" key="12">
    <source>
        <dbReference type="Proteomes" id="UP001527925"/>
    </source>
</evidence>
<feature type="region of interest" description="Disordered" evidence="9">
    <location>
        <begin position="164"/>
        <end position="193"/>
    </location>
</feature>
<dbReference type="PANTHER" id="PTHR11040">
    <property type="entry name" value="ZINC/IRON TRANSPORTER"/>
    <property type="match status" value="1"/>
</dbReference>
<accession>A0ABR4MVH1</accession>
<feature type="transmembrane region" description="Helical" evidence="8">
    <location>
        <begin position="298"/>
        <end position="322"/>
    </location>
</feature>
<protein>
    <submittedName>
        <fullName evidence="10">Uncharacterized protein</fullName>
    </submittedName>
</protein>
<keyword evidence="12" id="KW-1185">Reference proteome</keyword>
<sequence length="359" mass="37917">MSDAVNTTVPVDAPAVVDDPCAAAVAGDFDRPMHIAAIFIIMGTSFLGTMLPIVGKRFVRSQVGSSAITLLKLFGAGVILATSLVHMFTPANETLTNACLPPAFSKSYKSFAAVFAIAGIFATHLLQLYAGQMIRKQQESASMPLPAPATIVVHKQVDAGAPLPVEASSSSSSNGGSDAGEQGMVTHHEGHTHGGVMLHSREKQLVVFLLELGIASHSVIIGVTLGNATDEFRTLLVALCFHQFFEGLALSAIVMEAEFKRWTMAVGMVVFYTLTTPMGIALGIALRESFNANATHTLLATGILDAVSAGILLYDGLVNVVYPHFADKSFERSSGVWQAAQLVAMYVGCGIMSLIGYWA</sequence>
<feature type="transmembrane region" description="Helical" evidence="8">
    <location>
        <begin position="67"/>
        <end position="88"/>
    </location>
</feature>
<evidence type="ECO:0000256" key="2">
    <source>
        <dbReference type="ARBA" id="ARBA00006939"/>
    </source>
</evidence>
<feature type="transmembrane region" description="Helical" evidence="8">
    <location>
        <begin position="205"/>
        <end position="226"/>
    </location>
</feature>
<evidence type="ECO:0000256" key="5">
    <source>
        <dbReference type="ARBA" id="ARBA00022989"/>
    </source>
</evidence>
<evidence type="ECO:0000256" key="1">
    <source>
        <dbReference type="ARBA" id="ARBA00004141"/>
    </source>
</evidence>
<dbReference type="PANTHER" id="PTHR11040:SF44">
    <property type="entry name" value="PROTEIN ZNTC-RELATED"/>
    <property type="match status" value="1"/>
</dbReference>
<name>A0ABR4MVH1_9FUNG</name>
<evidence type="ECO:0000313" key="11">
    <source>
        <dbReference type="EMBL" id="KAL2911267.1"/>
    </source>
</evidence>
<proteinExistence type="inferred from homology"/>
<feature type="transmembrane region" description="Helical" evidence="8">
    <location>
        <begin position="334"/>
        <end position="358"/>
    </location>
</feature>
<keyword evidence="6 8" id="KW-0406">Ion transport</keyword>
<organism evidence="10 12">
    <name type="scientific">Polyrhizophydium stewartii</name>
    <dbReference type="NCBI Taxonomy" id="2732419"/>
    <lineage>
        <taxon>Eukaryota</taxon>
        <taxon>Fungi</taxon>
        <taxon>Fungi incertae sedis</taxon>
        <taxon>Chytridiomycota</taxon>
        <taxon>Chytridiomycota incertae sedis</taxon>
        <taxon>Chytridiomycetes</taxon>
        <taxon>Rhizophydiales</taxon>
        <taxon>Rhizophydiales incertae sedis</taxon>
        <taxon>Polyrhizophydium</taxon>
    </lineage>
</organism>
<keyword evidence="5 8" id="KW-1133">Transmembrane helix</keyword>
<evidence type="ECO:0000256" key="7">
    <source>
        <dbReference type="ARBA" id="ARBA00023136"/>
    </source>
</evidence>
<feature type="transmembrane region" description="Helical" evidence="8">
    <location>
        <begin position="35"/>
        <end position="55"/>
    </location>
</feature>
<dbReference type="Pfam" id="PF02535">
    <property type="entry name" value="Zip"/>
    <property type="match status" value="1"/>
</dbReference>